<dbReference type="GO" id="GO:0016485">
    <property type="term" value="P:protein processing"/>
    <property type="evidence" value="ECO:0007669"/>
    <property type="project" value="TreeGrafter"/>
</dbReference>
<keyword evidence="2" id="KW-0645">Protease</keyword>
<dbReference type="PANTHER" id="PTHR30302:SF1">
    <property type="entry name" value="HYDROGENASE 2 MATURATION PROTEASE"/>
    <property type="match status" value="1"/>
</dbReference>
<evidence type="ECO:0000256" key="2">
    <source>
        <dbReference type="ARBA" id="ARBA00022670"/>
    </source>
</evidence>
<evidence type="ECO:0000256" key="4">
    <source>
        <dbReference type="ARBA" id="ARBA00022801"/>
    </source>
</evidence>
<dbReference type="GO" id="GO:0004190">
    <property type="term" value="F:aspartic-type endopeptidase activity"/>
    <property type="evidence" value="ECO:0007669"/>
    <property type="project" value="UniProtKB-KW"/>
</dbReference>
<dbReference type="SUPFAM" id="SSF53163">
    <property type="entry name" value="HybD-like"/>
    <property type="match status" value="1"/>
</dbReference>
<dbReference type="NCBIfam" id="TIGR00072">
    <property type="entry name" value="hydrog_prot"/>
    <property type="match status" value="1"/>
</dbReference>
<evidence type="ECO:0000313" key="5">
    <source>
        <dbReference type="EMBL" id="TQM71242.1"/>
    </source>
</evidence>
<evidence type="ECO:0000256" key="1">
    <source>
        <dbReference type="ARBA" id="ARBA00006814"/>
    </source>
</evidence>
<evidence type="ECO:0000313" key="6">
    <source>
        <dbReference type="Proteomes" id="UP000316706"/>
    </source>
</evidence>
<evidence type="ECO:0000256" key="3">
    <source>
        <dbReference type="ARBA" id="ARBA00022750"/>
    </source>
</evidence>
<protein>
    <submittedName>
        <fullName evidence="5">Hydrogenase 1 maturation peptidase HyaD</fullName>
    </submittedName>
</protein>
<organism evidence="5 6">
    <name type="scientific">Actinomadura hallensis</name>
    <dbReference type="NCBI Taxonomy" id="337895"/>
    <lineage>
        <taxon>Bacteria</taxon>
        <taxon>Bacillati</taxon>
        <taxon>Actinomycetota</taxon>
        <taxon>Actinomycetes</taxon>
        <taxon>Streptosporangiales</taxon>
        <taxon>Thermomonosporaceae</taxon>
        <taxon>Actinomadura</taxon>
    </lineage>
</organism>
<dbReference type="InterPro" id="IPR023430">
    <property type="entry name" value="Pept_HybD-like_dom_sf"/>
</dbReference>
<keyword evidence="3" id="KW-0064">Aspartyl protease</keyword>
<dbReference type="GO" id="GO:0008047">
    <property type="term" value="F:enzyme activator activity"/>
    <property type="evidence" value="ECO:0007669"/>
    <property type="project" value="InterPro"/>
</dbReference>
<comment type="similarity">
    <text evidence="1">Belongs to the peptidase A31 family.</text>
</comment>
<sequence>MTRVTVGGTSPRVLVAGVGNVFRGDEGFGVEVVRRLERRPLPPGVDVADFGIRRIDLLHALGDDYRTVVLVEAASRGGVPGTVSLVEPDAARAGLAVDPRVPRPFDPAALARDNGKVPARTLLVTCEPSVRAADAPWEMRLSEPVGAAVGVAARLVEGVVAAEIGRLVARRAVRRTV</sequence>
<dbReference type="Pfam" id="PF01750">
    <property type="entry name" value="HycI"/>
    <property type="match status" value="1"/>
</dbReference>
<dbReference type="InterPro" id="IPR000671">
    <property type="entry name" value="Peptidase_A31"/>
</dbReference>
<keyword evidence="6" id="KW-1185">Reference proteome</keyword>
<keyword evidence="4" id="KW-0378">Hydrolase</keyword>
<dbReference type="PANTHER" id="PTHR30302">
    <property type="entry name" value="HYDROGENASE 1 MATURATION PROTEASE"/>
    <property type="match status" value="1"/>
</dbReference>
<comment type="caution">
    <text evidence="5">The sequence shown here is derived from an EMBL/GenBank/DDBJ whole genome shotgun (WGS) entry which is preliminary data.</text>
</comment>
<reference evidence="5 6" key="1">
    <citation type="submission" date="2019-06" db="EMBL/GenBank/DDBJ databases">
        <title>Sequencing the genomes of 1000 actinobacteria strains.</title>
        <authorList>
            <person name="Klenk H.-P."/>
        </authorList>
    </citation>
    <scope>NUCLEOTIDE SEQUENCE [LARGE SCALE GENOMIC DNA]</scope>
    <source>
        <strain evidence="5 6">DSM 45043</strain>
    </source>
</reference>
<dbReference type="OrthoDB" id="3828930at2"/>
<proteinExistence type="inferred from homology"/>
<dbReference type="Proteomes" id="UP000316706">
    <property type="component" value="Unassembled WGS sequence"/>
</dbReference>
<accession>A0A543IKZ4</accession>
<dbReference type="PRINTS" id="PR00446">
    <property type="entry name" value="HYDRGNUPTAKE"/>
</dbReference>
<gene>
    <name evidence="5" type="ORF">FHX41_5001</name>
</gene>
<dbReference type="AlphaFoldDB" id="A0A543IKZ4"/>
<dbReference type="EMBL" id="VFPO01000001">
    <property type="protein sequence ID" value="TQM71242.1"/>
    <property type="molecule type" value="Genomic_DNA"/>
</dbReference>
<dbReference type="Gene3D" id="3.40.50.1450">
    <property type="entry name" value="HybD-like"/>
    <property type="match status" value="1"/>
</dbReference>
<name>A0A543IKZ4_9ACTN</name>
<dbReference type="RefSeq" id="WP_141972652.1">
    <property type="nucleotide sequence ID" value="NZ_VFPO01000001.1"/>
</dbReference>